<feature type="domain" description="Tubulin/FtsZ GTPase" evidence="10">
    <location>
        <begin position="6663"/>
        <end position="6778"/>
    </location>
</feature>
<feature type="compositionally biased region" description="Basic and acidic residues" evidence="9">
    <location>
        <begin position="1434"/>
        <end position="1444"/>
    </location>
</feature>
<comment type="subcellular location">
    <subcellularLocation>
        <location evidence="2">Cytoplasm</location>
        <location evidence="2">Cytoskeleton</location>
    </subcellularLocation>
</comment>
<keyword evidence="4" id="KW-0963">Cytoplasm</keyword>
<feature type="compositionally biased region" description="Basic and acidic residues" evidence="9">
    <location>
        <begin position="10"/>
        <end position="20"/>
    </location>
</feature>
<feature type="compositionally biased region" description="Basic and acidic residues" evidence="9">
    <location>
        <begin position="1953"/>
        <end position="1974"/>
    </location>
</feature>
<evidence type="ECO:0000256" key="2">
    <source>
        <dbReference type="ARBA" id="ARBA00004245"/>
    </source>
</evidence>
<dbReference type="FunFam" id="3.40.50.1440:FF:000056">
    <property type="entry name" value="Tubulin beta chain"/>
    <property type="match status" value="1"/>
</dbReference>
<feature type="region of interest" description="Disordered" evidence="9">
    <location>
        <begin position="5277"/>
        <end position="5306"/>
    </location>
</feature>
<feature type="domain" description="Tubulin/FtsZ 2-layer sandwich" evidence="11">
    <location>
        <begin position="6780"/>
        <end position="6917"/>
    </location>
</feature>
<dbReference type="CDD" id="cd02187">
    <property type="entry name" value="beta_tubulin"/>
    <property type="match status" value="1"/>
</dbReference>
<dbReference type="InterPro" id="IPR018316">
    <property type="entry name" value="Tubulin/FtsZ_2-layer-sand-dom"/>
</dbReference>
<feature type="compositionally biased region" description="Polar residues" evidence="9">
    <location>
        <begin position="1484"/>
        <end position="1503"/>
    </location>
</feature>
<dbReference type="SMART" id="SM00864">
    <property type="entry name" value="Tubulin"/>
    <property type="match status" value="1"/>
</dbReference>
<evidence type="ECO:0000256" key="6">
    <source>
        <dbReference type="ARBA" id="ARBA00022741"/>
    </source>
</evidence>
<dbReference type="InterPro" id="IPR037103">
    <property type="entry name" value="Tubulin/FtsZ-like_C"/>
</dbReference>
<feature type="compositionally biased region" description="Low complexity" evidence="9">
    <location>
        <begin position="5277"/>
        <end position="5298"/>
    </location>
</feature>
<proteinExistence type="inferred from homology"/>
<feature type="compositionally biased region" description="Polar residues" evidence="9">
    <location>
        <begin position="6416"/>
        <end position="6425"/>
    </location>
</feature>
<feature type="compositionally biased region" description="Polar residues" evidence="9">
    <location>
        <begin position="6399"/>
        <end position="6409"/>
    </location>
</feature>
<dbReference type="PANTHER" id="PTHR11588">
    <property type="entry name" value="TUBULIN"/>
    <property type="match status" value="1"/>
</dbReference>
<feature type="region of interest" description="Disordered" evidence="9">
    <location>
        <begin position="4673"/>
        <end position="4716"/>
    </location>
</feature>
<dbReference type="GO" id="GO:0005874">
    <property type="term" value="C:microtubule"/>
    <property type="evidence" value="ECO:0007669"/>
    <property type="project" value="UniProtKB-KW"/>
</dbReference>
<feature type="region of interest" description="Disordered" evidence="9">
    <location>
        <begin position="522"/>
        <end position="545"/>
    </location>
</feature>
<feature type="region of interest" description="Disordered" evidence="9">
    <location>
        <begin position="6399"/>
        <end position="6427"/>
    </location>
</feature>
<dbReference type="InterPro" id="IPR000217">
    <property type="entry name" value="Tubulin"/>
</dbReference>
<keyword evidence="8" id="KW-0206">Cytoskeleton</keyword>
<feature type="compositionally biased region" description="Polar residues" evidence="9">
    <location>
        <begin position="1452"/>
        <end position="1477"/>
    </location>
</feature>
<dbReference type="Gene3D" id="1.10.2030.10">
    <property type="entry name" value="Anthrax toxin lethal factor, domain 3, chain A"/>
    <property type="match status" value="2"/>
</dbReference>
<feature type="region of interest" description="Disordered" evidence="9">
    <location>
        <begin position="2810"/>
        <end position="2831"/>
    </location>
</feature>
<evidence type="ECO:0000256" key="7">
    <source>
        <dbReference type="ARBA" id="ARBA00023134"/>
    </source>
</evidence>
<feature type="compositionally biased region" description="Basic and acidic residues" evidence="9">
    <location>
        <begin position="960"/>
        <end position="972"/>
    </location>
</feature>
<evidence type="ECO:0000256" key="4">
    <source>
        <dbReference type="ARBA" id="ARBA00022490"/>
    </source>
</evidence>
<feature type="region of interest" description="Disordered" evidence="9">
    <location>
        <begin position="2558"/>
        <end position="2619"/>
    </location>
</feature>
<feature type="compositionally biased region" description="Low complexity" evidence="9">
    <location>
        <begin position="641"/>
        <end position="652"/>
    </location>
</feature>
<dbReference type="SUPFAM" id="SSF55307">
    <property type="entry name" value="Tubulin C-terminal domain-like"/>
    <property type="match status" value="1"/>
</dbReference>
<dbReference type="Gene3D" id="3.30.1330.20">
    <property type="entry name" value="Tubulin/FtsZ, C-terminal domain"/>
    <property type="match status" value="1"/>
</dbReference>
<feature type="compositionally biased region" description="Basic and acidic residues" evidence="9">
    <location>
        <begin position="4729"/>
        <end position="4740"/>
    </location>
</feature>
<dbReference type="STRING" id="46835.A0A504YZ12"/>
<feature type="compositionally biased region" description="Polar residues" evidence="9">
    <location>
        <begin position="2589"/>
        <end position="2619"/>
    </location>
</feature>
<keyword evidence="6" id="KW-0547">Nucleotide-binding</keyword>
<feature type="region of interest" description="Disordered" evidence="9">
    <location>
        <begin position="1"/>
        <end position="21"/>
    </location>
</feature>
<feature type="compositionally biased region" description="Pro residues" evidence="9">
    <location>
        <begin position="1512"/>
        <end position="1521"/>
    </location>
</feature>
<evidence type="ECO:0000259" key="10">
    <source>
        <dbReference type="SMART" id="SM00864"/>
    </source>
</evidence>
<comment type="similarity">
    <text evidence="3">Belongs to the tubulin family.</text>
</comment>
<accession>A0A504YZ12</accession>
<feature type="region of interest" description="Disordered" evidence="9">
    <location>
        <begin position="718"/>
        <end position="744"/>
    </location>
</feature>
<feature type="region of interest" description="Disordered" evidence="9">
    <location>
        <begin position="1937"/>
        <end position="1983"/>
    </location>
</feature>
<dbReference type="InterPro" id="IPR008280">
    <property type="entry name" value="Tub_FtsZ_C"/>
</dbReference>
<evidence type="ECO:0000256" key="9">
    <source>
        <dbReference type="SAM" id="MobiDB-lite"/>
    </source>
</evidence>
<sequence length="6971" mass="781819">MLEVVNIENRQTDKTDDKKPNSYLEDENLVVAQHGTCVGFVEQHPLNRYCVSQSTSTVPNIDELVAARHEHSCDMNHVVSGDKVNPDNQLREYGERELRIIGDNLPDSRTQLKNELNDYNGAARIFSDQPKWESGNPNGTQSSFFGASTKISDIVRKPYYRFLSSTQLWEFPNLDLFLDRIVVVYLTASDTSKRIRQYILMIARRIVHRLQPGEGSQTSLHRFVTEAILCGRSVFPLFAELNASWRKTNTYLEPAINVIRDREDQNASILVYGGYLPRLLLCWTCLIANNCGSAFMKWRNMWPLNHFAEITQKRPITSSTEFCTHNDNSSLQNMNKYVRRNQLLSRITNLLYWISGLDVDDEQFENYSEDLRLLSDHEQKHEFRVSKNCGKNSDSKEGSFDTFDADQNSSLLSHSTVACQTNNGNNQQLEEELKTCLLKVLRNDKDHIQNDVHLSNTASTQGPYPTAAQLGDNKNKGKDYTSGQWITSHDSSKKDEPGWVAKELSTSEHNFAKRLGNFEELPTKELSSEDKTQYHQCKGNDLPSSESYKSRVILDPNGGETAHMTQLLQHTLPAICRGNKTVASYSRIIGLSTQSSNSMMPCSSEMLVLREKIPNPVRPDGAIVDDSQEQLQKRSPGVHASTRSSSDSVTSFSHTRTEPIKLWKKKESVNGLVFKLKQQETLKDVIAGKRHRLSRKSDDFVDGHSFYVAEGNVRYGSSQSASEAGTVASDLEDNRRKRLSSRKSSSAWSRCRSGQLVHHPLSTLSLYEVIGLQESQYSAQPTMKVFLDLDASNVFYSTSAAISSRGRRLPPTKSTYDNRNPVQITPCRINSYRRQFRLSCLSDAPECISEEHGIDRHKGARGNLHSLRGGVPVHEEKPVNTINLSGPGRFTGGRVHMGPRADFKPGLGGLNRIIMDFQRTISSCTPQRRSHMGKSEIGRRVRSSSIIRSMYSDGRSLRNSSEKHQSADEMRGSNEAILAPASIKESLSSKLLFNLPINSISFLPAAGVKLIPTNEPPDNCHFDLKVSRSAPSVAILDAPDQLRDNRTSSVYFRSNTDKTVIPVIEKSRFSLLQHPAELNEYAPTMQNFEALYTGLRQHSGTCVEFVDSGKPLDDPLRKNAHETKYKYSQTPGKIGHNSPTLVHRESIQDVRRSGHQDVLKSEGCLTEIEEIPRGTGVGHSFVSIRKNSFTSCYDNTLKQSLHGLEADSNTQSEIGKSVNGIVRRKRPSMHGNTSRNLVNLDVGVSGTEFPAVYEKKPSDTSLRFNASMLGRQVGNQWVVTDSVCAPHGNRTAKNSQLSLKSNSLPIKKDSPKQHGLRSLREFEYECDSKQGGSARESTERHVLFDEAAFSTSVPGGFINLDKSLSHSDAEIPGINSTSSPTCEAGGNRMQDPSVTFKSGHFKGLNGRNTFSAIDTRFPTSVERNTGKRASQMHGAEHGLDTQDKRKTKTVVGASTSHMKAQSVKQNVTRGMDNSGSSPVDIPSGSGSREPNQNRPTSSPSSTPVIFDQNMPGPTPPPPFGTPYPGMGSYSYPFFTPFNAEIGVWIAHQLPLPFYPTMPCNMMGSRDPWVAQANAGARLNSQQPGGVSSPVECGELRPGSVGPTGSMECMVRMTQGGYPMTGTADGFDRIPQTTVPLMYTSTHGGFYYLPNGPPTCGSPVTDPRINQYTSVYSYVRLVPPEMRMPTGSLGLPEYCVKERQAQLQRKLKELMEKPYESLSPEERKLMNDIIFDLGNASLSRDPEDQLKIKELLSKPYESLSKEERQKLAQLLDATSPINELQTIQEKKAQMSALLSRPYESLSPEEKQTMKKLIAELSTREGLSDPKDEALLNSLLSRPPESLSEEEKRRLMELLNQDAGANGMSNDEKRARLNSLMDKPLESLNPEEHRLLLDLIAEFEKSNLMEDMEDQTMLNALLAKPLDTLSAGEKQKLQRLLNKQADAQKRTVRKANKTRSSEQDRTKPESLFDKRDPELKKSKKKMKDQLKELCSKPYESLTDEEKKTMECLMEELGKYRSNRSTKDQAELERLLSRPYESLNPEEQKLLADLLDDSSEAHQKLDILLSKPFESLTDVEKQMLQQSLTALAPHVKYRTTSMELLLAQLTAKPLDALTQQEKELLHHLKRIPGKPPKDGFRPFRTTSMEAELNALFSRSYDQLTPKEQKRLLELLRETQPVPPDGTKRTASMEVKLAYLLSKPYDELTDEEKQLLSYLNNIPQSLPDEVRVRTRPDQEIIKELVSLPCSTLTKAEKETLTDLLLNTQPSKVLLDFYKNAGFSRRTSNMEAQLRQLRSRPYEGLSEDDKNLLEYLSRLLPEVLERTPSLEEKFYWLVSQPLNELSSEDLKLLEEMKVLFCDEAYSTRPRRTHSQEAKLAWLLAQPSNLLNEEQRREMHYLLTLNGPSDDTVYNPAAAFGSNLYRTPSMEKLLAKLSAAPFDDLTPSEKEQLIAIARLPPMAVAEAMKAPSEGWPWVLKIVPPFDSPAHTRAFHEFSSAASEHFSNYGYACQTDYERYPPFIPYPSQALYFPGGLTPNGPQIRFWPWSMGTYRETLRGALDRSMPGFSNTFEPLSDPHGMSELEKKAEKRRGQRRAYSASSSEQNQSKTGSHSTNNAETHNSVSNEFGSADNKISQLMLDISRRLRSTSNRYKDDIQCPWFGKQITTNPLASVFYPRQNYNENLPVVCSFWTNTNRSLHLSQYILALVYFIPRGLLVRVENVLTERSKTGNQWSDLTVHYSVKSQQLLQRNINNIQIGDEIRAPMVVKLTMTGSLNDFYCHILDETGNFSRLTKRPPLFTGPVPPIRTAGLFDHVNKDQCGDYEDKKPPNSGPQASSQKRVSCGSCAREAELTENGRQDDFRCTNQKKAHIIHSFSGPRDKLRSMKICDISGTRAHRWNSLGEANCIRVARNVPGESKFHGGCQTSRRTTTADSRRRLHVKSKLAVGEPHYAKSTVAFNQMVYVRQTERLMKSNSAHNLPFESRHHRRISTSPHIRIAPGSTEARMLLRRCPCREVCGHRECFRATKDTIHPSKSPGTIQDTGEIIDAGWRGEAQPYEFKYCSNSKSEVNFCENLPYLFPTAKLAGDGKRTHLGVTDPQNTFMNTGSNIQTMHHHRELQTVNSYPSGPFYSIQGSKLLKMANYPSHPLRSDWTRSTSMIRERETGLNKNLAKIHVSGPTPANGKQETVELKDDKFSKLVSGARSVKNKLEIGMNLCSIKPKNISYLEETVHARRHPATEMEIGPWQPLLRTPQSSQEWLPWEKSNQVLRKTMVAGVEEQQSVFRTQGPMSLHSNLGGEQSHFGDERSHEDDVIYKKHRIWTQEDVRKPYRQSVGEASDVKIKDKISSLKVNTNCLTGSAKSGDQKLIWDKGNRDHFWSVKGKIGTHENAPESFGTPRCRSNDNLVNLTTQNDYSGRMSNNVPTGTVPVVELSTGSAECKVRSEVLRTLDCLTDQSKSNLVVSNITHTVPQIIPATLERAEFRESSKLSSLNASDLGWVQKGSASQYPPKKECSSVSKHCKIANSSLNDGGLVNQYEEEPILSVELDVLTSVLTNEINQGVAEVPDSKTKDDFLSQSNKLTVNLTKTEGPIKRRNHLNILLVKSRGNANMEHVSGSRFSHRSGPRETGASSCVTVESRFSVSQDHSLLGTEGVHELTSSFEYTSSTSLSFLSPTPSSEESLHLLNDTTLDGASQISSVFVHSKQTESPSNGFLTIRPILYSCNENKHDPQKLTDQNGILSSSDQQRKGYKILKTTVLETNKNTLNFATDQICDFDCIEQSLFEPSTWSQTDIDKQITNTGRWIEGPNQLFLCTTVGPIFVPRRSEMEVILSSQTASSQKSVSVSPKEESKSQWSAHVSLRIKTFASNLLQQVVRCWSYQTIHSVDSRIPHSFHRTLRALFTIAGARSSLYDTLQVLNWYFRTEIQDILANNVPLSSRHARIFSRFTRPRWLDQNSKEIWYSLAQKSEPIIQIEWMALHTIFALAQRLLANKGNLIYRRVVAGSRFAETSVFWDQCLKKHRGGKCGDQPMKQTNSMYTFVIRWLFKKSELSGRQHNTPTQRSFKTAVSVQSALKRSLPGSPTSFSHDRITRPFLANPPERDHFLCTTKSETNHEIQNPQCFIESKHSSKGDDPVAKPPKIAIIGPQQGIQSEDRCDDTRRSFGVEQELALLHTETYYHSTSEETGSIGCRPQVDSLNKTKGDEGYLMASNIDLTSSDLRRKPNKKLSPDDLAILRPIDRISSTEVQYLSDRVPKNTVQHPSLRPSVSEKYSEYHTYQEINETVHPGKYIGIPPSIDRVEIEYRHENGGDISTPSLIVDQPFRVSHKRSSTLSPNPIHEDTPNQQVENLLSDSDFDSMGAHRSPSGFNALNDVEAKLSQNPHQNVQNHSVRQLMKSQVKPKIKTVGCSPTSWLELYSVNFVSTCENDVPHRNRGTQGEQHIFGKSTEVKLTKNKLDFKKNTGLAANISIPMTLNHHNYQDRNQDKLTAQLRSTSFDPIGSTEHGIDTIHNTVSHITSHSDEGWTAIVSPQTLNNDVEMPVLIGLRSAWQSNPNEEQLNSCNQHISLRIQSLEGLFSDHFRTQSTVPKPHHDSKIKEVHRYHATNHGFTEADSFFTEHIRTFVHTPSRAHQFLNDHRQYPSVDRIRGRLSHSIDAFGSRKFFKSTSSWSVFNTSLVEKKNRNSLKTSFSSTVHNPTSRQQLEVPSDNLSFKTNSADSQTSHTIKNESLEKPCKLRSTTNFSHSDHNRQHESPVDLKGSPVISMFSKHSHQFSELYNHDARNRIFSRGFFPLGRQQTENSELLTVNEEESVTQILTSACPNYRLTKVRAAIRNHCWASAKQTNISDETSNDLQTPFRSIPFVSTQNNVSNCSNISSDNKPKHSRARRIPHSVLPCIPEVRALYERLTRDCNHRRNCDSSFSTSRLASGLKIEPCNDSRHLTETGDGCGARNKTNRNFTDCRFHKLHFLISPGFDGSQHREDTVCPSNSHLTCHDTGSSTVSYPGSVIQSKMTFSRTSVSTKGRNKRRNWPFSMRNITVTDKSESRSCWSATQLNVEEGPTDSPSTLFLDMQYETGLQEKQIPMQCFLVSKGQNYTAKQADLTVLGTFCITENTHENAQNIDSHVKFTNFDMSPCVQLQCNAPVEPYPSAVNFSNKAKNSCESSEQKATFIFLRLPCSLHSGQPVNDPSIGRFMNCISQIDSTGAVDNSIVNNLRHCVPSLDRCQQFSLVDSNHYLEHENRKKASANKCSCKAEVSSKVLPGSSFSRLIRHLVKGPKESGLNIHVPTSKISFRNSTSSSSTSGSSHSENGTSTKSSSDHATLVVRRSASQKSFRVSEKSGGAQPSIFCSETDVEITKTCSKTTSFEKSVTESSSSGNESIKLGNFPGPQGAKTDKCYCNQLCRILLTACGCRYELVPDKTSDMKKCNKGNDVKCLFPFESCHLKQISGGCSCEASSRNRRSVTRANPELKLSKTHGHLPPIDDKKTSLLISGNSFNADRIIENLPKSHIRSKSNSILEELLRIPSDQLPVTEHSISPAKSRPVSQARFCYRHPTDPVSSTQSDPLRSLAKTISEEALQKAARTISNMTEKDSTGSESNKCKCEPIPFSCGCMITRSGVQNLEESPKVVRECCAGCNLPEKLENRCSICRSNCSKDEHVIEATQVTQTPDKHFATSQVLIKLSTGTVLSGTLIPTLDRCCTSRFSYVNTRRSSHSSGFAQERCLTSLHRDSAKASPYMGPNIFRKADSCTASTRIVSGEKNFKEIGPKLFKASSFVDRTQTVKTTFVSDAARRDRIHPYRTLPTIKQSDISKPGLKKTESYCVGYEIETGVEPKPPLCRPAPSLCPKLRKCSCVEEVDRQCQQHVKQATSQYQQKISSKPGIFTSRPCRTISCCTCLPDDPTLLMNAHQRAHHRMEEARTQNLPSGRIERVPGEINSQMSVNGNKTVESSKMEITCMKGQVKKRSSGIEICACNPLVPCNKTECLNSPCSCTSVAEKMDPLFRPCYTRKEHKRMSRSRKLKGSSLKKSRGPKRPCTAASQTCFHQGEAELFVDKLGPKTIARLVDLSDCYIHLNQKVNQSGVSGRALSPSDCVPWCLMRDQICRSRDSGLYRRMTSSWPNHAACGCPLVQGCDQYPSNAKCSTVTKTSANFDRFAAHDCEEFVGESLKARNDRMCTCSQPTQFTCYETQYDLKNGITRSRTSSHSESIKRTPEHVSTGMKNAKYCARSCASLHSEVWPSAPLRVTNVDCQPIQKKCRCNQKAEILIPTVVSCPCSSGILLNRPVPEMVISKCTSSVTLNLSSNDGQVQCCTPTVQRPVLFCQSKSTDMLSCKCAKACHIKSCNRLCNESKVVHCSPCRSVSSCSSKMLSRTKSRTCVSSSLSRTQSLSYSPTTRCICSPSTRNVVAVSARCSKPSQNLASRQRTASAPPIPRQTNPRSNRASEACTRYTRDSRLYKCACTVDDPISRCERKLSRPTVGLTVPDVLDCLKIRAQYINDESSQRTCERETCIRMLARLHQQLERTAPIDLLACETWTRDDQTSKDIKPIPLSPIHLASLRSWVLPNEPSSTNPQCACRNPTLYDIAMGSLSTKKNETPKKSPRKDSFGRRARTDANVTLEKVRLDLMEHVIRAFIPENRLDCQTKYRLNLAGRFVIGGPLGDSGPTDVKSSWAPTDAGVHVEVVFSQAKTTPRSINLSDMQHVGEPIHWLKLIFADLSLFRCLMRLVSDVVVEPYNATLSIHQLVENCDETFCIDNEALYDICNRTLKLSTPTYGDLNHLVSATMSGVTTCLRFPGQLNADLRKLATNMVPFPRLHFFMPGFSPLTSRHSQPYRSNTVQDLTHQMFDSKNMMAACDPRHGKYLTVAAVFRGRMSMKEVDEQMLNVQNKNSAYFVEWIPNNVKTAVCDIPPRGLKMSVTFIGNNTAIQEIFKRVGEQFSAMFRRRAFLHWYTGEGMDEMEFSEAEANMNDLISEYQQFQDATVEDEVQVE</sequence>
<dbReference type="Pfam" id="PF03953">
    <property type="entry name" value="Tubulin_C"/>
    <property type="match status" value="1"/>
</dbReference>
<evidence type="ECO:0000313" key="12">
    <source>
        <dbReference type="EMBL" id="TPP65785.1"/>
    </source>
</evidence>
<dbReference type="GO" id="GO:0005525">
    <property type="term" value="F:GTP binding"/>
    <property type="evidence" value="ECO:0007669"/>
    <property type="project" value="UniProtKB-KW"/>
</dbReference>
<evidence type="ECO:0000256" key="8">
    <source>
        <dbReference type="ARBA" id="ARBA00023212"/>
    </source>
</evidence>
<feature type="region of interest" description="Disordered" evidence="9">
    <location>
        <begin position="1416"/>
        <end position="1521"/>
    </location>
</feature>
<comment type="cofactor">
    <cofactor evidence="1">
        <name>Mg(2+)</name>
        <dbReference type="ChEBI" id="CHEBI:18420"/>
    </cofactor>
</comment>
<evidence type="ECO:0000259" key="11">
    <source>
        <dbReference type="SMART" id="SM00865"/>
    </source>
</evidence>
<gene>
    <name evidence="12" type="ORF">FGIG_07569</name>
</gene>
<dbReference type="EMBL" id="SUNJ01002689">
    <property type="protein sequence ID" value="TPP65785.1"/>
    <property type="molecule type" value="Genomic_DNA"/>
</dbReference>
<feature type="region of interest" description="Disordered" evidence="9">
    <location>
        <begin position="6571"/>
        <end position="6593"/>
    </location>
</feature>
<dbReference type="GO" id="GO:0007017">
    <property type="term" value="P:microtubule-based process"/>
    <property type="evidence" value="ECO:0007669"/>
    <property type="project" value="InterPro"/>
</dbReference>
<keyword evidence="13" id="KW-1185">Reference proteome</keyword>
<organism evidence="12 13">
    <name type="scientific">Fasciola gigantica</name>
    <name type="common">Giant liver fluke</name>
    <dbReference type="NCBI Taxonomy" id="46835"/>
    <lineage>
        <taxon>Eukaryota</taxon>
        <taxon>Metazoa</taxon>
        <taxon>Spiralia</taxon>
        <taxon>Lophotrochozoa</taxon>
        <taxon>Platyhelminthes</taxon>
        <taxon>Trematoda</taxon>
        <taxon>Digenea</taxon>
        <taxon>Plagiorchiida</taxon>
        <taxon>Echinostomata</taxon>
        <taxon>Echinostomatoidea</taxon>
        <taxon>Fasciolidae</taxon>
        <taxon>Fasciola</taxon>
    </lineage>
</organism>
<keyword evidence="7" id="KW-0342">GTP-binding</keyword>
<feature type="compositionally biased region" description="Basic and acidic residues" evidence="9">
    <location>
        <begin position="2810"/>
        <end position="2819"/>
    </location>
</feature>
<evidence type="ECO:0000313" key="13">
    <source>
        <dbReference type="Proteomes" id="UP000316759"/>
    </source>
</evidence>
<feature type="compositionally biased region" description="Basic and acidic residues" evidence="9">
    <location>
        <begin position="6575"/>
        <end position="6593"/>
    </location>
</feature>
<feature type="compositionally biased region" description="Basic residues" evidence="9">
    <location>
        <begin position="5993"/>
        <end position="6016"/>
    </location>
</feature>
<comment type="caution">
    <text evidence="12">The sequence shown here is derived from an EMBL/GenBank/DDBJ whole genome shotgun (WGS) entry which is preliminary data.</text>
</comment>
<reference evidence="12 13" key="1">
    <citation type="submission" date="2019-04" db="EMBL/GenBank/DDBJ databases">
        <title>Annotation for the trematode Fasciola gigantica.</title>
        <authorList>
            <person name="Choi Y.-J."/>
        </authorList>
    </citation>
    <scope>NUCLEOTIDE SEQUENCE [LARGE SCALE GENOMIC DNA]</scope>
    <source>
        <strain evidence="12">Uganda_cow_1</strain>
    </source>
</reference>
<evidence type="ECO:0000256" key="5">
    <source>
        <dbReference type="ARBA" id="ARBA00022701"/>
    </source>
</evidence>
<dbReference type="Gene3D" id="3.40.50.1440">
    <property type="entry name" value="Tubulin/FtsZ, GTPase domain"/>
    <property type="match status" value="1"/>
</dbReference>
<dbReference type="InterPro" id="IPR036525">
    <property type="entry name" value="Tubulin/FtsZ_GTPase_sf"/>
</dbReference>
<dbReference type="SUPFAM" id="SSF52490">
    <property type="entry name" value="Tubulin nucleotide-binding domain-like"/>
    <property type="match status" value="1"/>
</dbReference>
<dbReference type="PRINTS" id="PR01161">
    <property type="entry name" value="TUBULIN"/>
</dbReference>
<dbReference type="FunFam" id="3.30.1330.20:FF:000002">
    <property type="entry name" value="Tubulin beta chain"/>
    <property type="match status" value="1"/>
</dbReference>
<dbReference type="InterPro" id="IPR003008">
    <property type="entry name" value="Tubulin_FtsZ_GTPase"/>
</dbReference>
<evidence type="ECO:0000256" key="3">
    <source>
        <dbReference type="ARBA" id="ARBA00009636"/>
    </source>
</evidence>
<evidence type="ECO:0000256" key="1">
    <source>
        <dbReference type="ARBA" id="ARBA00001946"/>
    </source>
</evidence>
<feature type="region of interest" description="Disordered" evidence="9">
    <location>
        <begin position="951"/>
        <end position="972"/>
    </location>
</feature>
<dbReference type="Gene3D" id="1.10.287.600">
    <property type="entry name" value="Helix hairpin bin"/>
    <property type="match status" value="1"/>
</dbReference>
<protein>
    <submittedName>
        <fullName evidence="12">Tubulin beta-4B chain</fullName>
    </submittedName>
</protein>
<dbReference type="FunFam" id="1.10.287.600:FF:000006">
    <property type="entry name" value="Tubulin beta chain"/>
    <property type="match status" value="1"/>
</dbReference>
<dbReference type="InterPro" id="IPR023123">
    <property type="entry name" value="Tubulin_C"/>
</dbReference>
<dbReference type="OrthoDB" id="10345770at2759"/>
<keyword evidence="5" id="KW-0493">Microtubule</keyword>
<feature type="compositionally biased region" description="Polar residues" evidence="9">
    <location>
        <begin position="4673"/>
        <end position="4709"/>
    </location>
</feature>
<feature type="region of interest" description="Disordered" evidence="9">
    <location>
        <begin position="4724"/>
        <end position="4743"/>
    </location>
</feature>
<dbReference type="SMART" id="SM00865">
    <property type="entry name" value="Tubulin_C"/>
    <property type="match status" value="1"/>
</dbReference>
<name>A0A504YZ12_FASGI</name>
<feature type="region of interest" description="Disordered" evidence="9">
    <location>
        <begin position="628"/>
        <end position="652"/>
    </location>
</feature>
<dbReference type="Proteomes" id="UP000316759">
    <property type="component" value="Unassembled WGS sequence"/>
</dbReference>
<feature type="region of interest" description="Disordered" evidence="9">
    <location>
        <begin position="5993"/>
        <end position="6017"/>
    </location>
</feature>
<feature type="region of interest" description="Disordered" evidence="9">
    <location>
        <begin position="455"/>
        <end position="497"/>
    </location>
</feature>
<feature type="compositionally biased region" description="Basic and acidic residues" evidence="9">
    <location>
        <begin position="522"/>
        <end position="533"/>
    </location>
</feature>